<protein>
    <submittedName>
        <fullName evidence="2">Uncharacterized protein</fullName>
    </submittedName>
</protein>
<name>A0AAE3FXQ8_9EURY</name>
<gene>
    <name evidence="2" type="ORF">AArcSt2_08410</name>
</gene>
<keyword evidence="1" id="KW-1133">Transmembrane helix</keyword>
<keyword evidence="1" id="KW-0472">Membrane</keyword>
<dbReference type="AlphaFoldDB" id="A0AAE3FXQ8"/>
<proteinExistence type="predicted"/>
<organism evidence="2 3">
    <name type="scientific">Natronocalculus amylovorans</name>
    <dbReference type="NCBI Taxonomy" id="2917812"/>
    <lineage>
        <taxon>Archaea</taxon>
        <taxon>Methanobacteriati</taxon>
        <taxon>Methanobacteriota</taxon>
        <taxon>Stenosarchaea group</taxon>
        <taxon>Halobacteria</taxon>
        <taxon>Halobacteriales</taxon>
        <taxon>Haloferacaceae</taxon>
        <taxon>Natronocalculus</taxon>
    </lineage>
</organism>
<keyword evidence="1" id="KW-0812">Transmembrane</keyword>
<sequence>MVLKRVLGAVWSRRLSLGFAAVQIARTFYRGNRRLGLLLLGVLLLAYRWSPLVIVLELLLRRYVKQRGA</sequence>
<dbReference type="Proteomes" id="UP001203207">
    <property type="component" value="Unassembled WGS sequence"/>
</dbReference>
<evidence type="ECO:0000256" key="1">
    <source>
        <dbReference type="SAM" id="Phobius"/>
    </source>
</evidence>
<reference evidence="2" key="2">
    <citation type="submission" date="2022-02" db="EMBL/GenBank/DDBJ databases">
        <authorList>
            <person name="Elcheninov A.G."/>
            <person name="Sorokin D.Y."/>
            <person name="Kublanov I.V."/>
        </authorList>
    </citation>
    <scope>NUCLEOTIDE SEQUENCE</scope>
    <source>
        <strain evidence="2">AArc-St2</strain>
    </source>
</reference>
<dbReference type="RefSeq" id="WP_174653886.1">
    <property type="nucleotide sequence ID" value="NZ_JAKRVX010000003.1"/>
</dbReference>
<evidence type="ECO:0000313" key="2">
    <source>
        <dbReference type="EMBL" id="MCL9816963.1"/>
    </source>
</evidence>
<reference evidence="2" key="1">
    <citation type="journal article" date="2022" name="Syst. Appl. Microbiol.">
        <title>Natronocalculus amylovorans gen. nov., sp. nov., and Natranaeroarchaeum aerophilus sp. nov., dominant culturable amylolytic natronoarchaea from hypersaline soda lakes in southwestern Siberia.</title>
        <authorList>
            <person name="Sorokin D.Y."/>
            <person name="Elcheninov A.G."/>
            <person name="Khizhniak T.V."/>
            <person name="Koenen M."/>
            <person name="Bale N.J."/>
            <person name="Damste J.S.S."/>
            <person name="Kublanov I.V."/>
        </authorList>
    </citation>
    <scope>NUCLEOTIDE SEQUENCE</scope>
    <source>
        <strain evidence="2">AArc-St2</strain>
    </source>
</reference>
<keyword evidence="3" id="KW-1185">Reference proteome</keyword>
<accession>A0AAE3FXQ8</accession>
<comment type="caution">
    <text evidence="2">The sequence shown here is derived from an EMBL/GenBank/DDBJ whole genome shotgun (WGS) entry which is preliminary data.</text>
</comment>
<evidence type="ECO:0000313" key="3">
    <source>
        <dbReference type="Proteomes" id="UP001203207"/>
    </source>
</evidence>
<feature type="transmembrane region" description="Helical" evidence="1">
    <location>
        <begin position="37"/>
        <end position="60"/>
    </location>
</feature>
<dbReference type="EMBL" id="JAKRVX010000003">
    <property type="protein sequence ID" value="MCL9816963.1"/>
    <property type="molecule type" value="Genomic_DNA"/>
</dbReference>